<evidence type="ECO:0000256" key="3">
    <source>
        <dbReference type="ARBA" id="ARBA00023239"/>
    </source>
</evidence>
<gene>
    <name evidence="5" type="primary">thrC_2</name>
    <name evidence="5" type="ORF">Mal48_19860</name>
</gene>
<dbReference type="Proteomes" id="UP000315724">
    <property type="component" value="Chromosome"/>
</dbReference>
<dbReference type="GO" id="GO:0003941">
    <property type="term" value="F:L-serine ammonia-lyase activity"/>
    <property type="evidence" value="ECO:0007669"/>
    <property type="project" value="TreeGrafter"/>
</dbReference>
<dbReference type="SUPFAM" id="SSF53686">
    <property type="entry name" value="Tryptophan synthase beta subunit-like PLP-dependent enzymes"/>
    <property type="match status" value="1"/>
</dbReference>
<comment type="cofactor">
    <cofactor evidence="1">
        <name>pyridoxal 5'-phosphate</name>
        <dbReference type="ChEBI" id="CHEBI:597326"/>
    </cofactor>
</comment>
<dbReference type="GO" id="GO:0006567">
    <property type="term" value="P:L-threonine catabolic process"/>
    <property type="evidence" value="ECO:0007669"/>
    <property type="project" value="TreeGrafter"/>
</dbReference>
<keyword evidence="3 5" id="KW-0456">Lyase</keyword>
<dbReference type="InterPro" id="IPR036052">
    <property type="entry name" value="TrpB-like_PALP_sf"/>
</dbReference>
<dbReference type="EC" id="4.2.3.1" evidence="5"/>
<protein>
    <submittedName>
        <fullName evidence="5">Threonine synthase</fullName>
        <ecNumber evidence="5">4.2.3.1</ecNumber>
    </submittedName>
</protein>
<dbReference type="GO" id="GO:0004795">
    <property type="term" value="F:threonine synthase activity"/>
    <property type="evidence" value="ECO:0007669"/>
    <property type="project" value="UniProtKB-EC"/>
</dbReference>
<dbReference type="NCBIfam" id="NF006050">
    <property type="entry name" value="PRK08197.1"/>
    <property type="match status" value="1"/>
</dbReference>
<name>A0A517QM71_9PLAN</name>
<evidence type="ECO:0000259" key="4">
    <source>
        <dbReference type="Pfam" id="PF00291"/>
    </source>
</evidence>
<evidence type="ECO:0000256" key="2">
    <source>
        <dbReference type="ARBA" id="ARBA00022898"/>
    </source>
</evidence>
<dbReference type="Gene3D" id="3.40.50.1100">
    <property type="match status" value="2"/>
</dbReference>
<dbReference type="PANTHER" id="PTHR48078:SF6">
    <property type="entry name" value="L-THREONINE DEHYDRATASE CATABOLIC TDCB"/>
    <property type="match status" value="1"/>
</dbReference>
<evidence type="ECO:0000313" key="6">
    <source>
        <dbReference type="Proteomes" id="UP000315724"/>
    </source>
</evidence>
<dbReference type="CDD" id="cd01563">
    <property type="entry name" value="Thr-synth_1"/>
    <property type="match status" value="1"/>
</dbReference>
<dbReference type="GO" id="GO:0004794">
    <property type="term" value="F:threonine deaminase activity"/>
    <property type="evidence" value="ECO:0007669"/>
    <property type="project" value="TreeGrafter"/>
</dbReference>
<dbReference type="GO" id="GO:0006565">
    <property type="term" value="P:L-serine catabolic process"/>
    <property type="evidence" value="ECO:0007669"/>
    <property type="project" value="TreeGrafter"/>
</dbReference>
<dbReference type="PANTHER" id="PTHR48078">
    <property type="entry name" value="THREONINE DEHYDRATASE, MITOCHONDRIAL-RELATED"/>
    <property type="match status" value="1"/>
</dbReference>
<dbReference type="GO" id="GO:0030170">
    <property type="term" value="F:pyridoxal phosphate binding"/>
    <property type="evidence" value="ECO:0007669"/>
    <property type="project" value="InterPro"/>
</dbReference>
<sequence length="446" mass="49332">MNIEFDESARYHDFRRCDRPEISFKIIDEWPAMHTKLVCSKTGEDYPVDQLHNLSSAGKPLLAEYDLDSIRHSFTPEAVRSRRLRSMWKFWEVMPVDFPSEAVSLGEGGCPLLKTTPFGPFEKFSNLFIKDESFNPTGSFKARGMSSAVTRAKALGVKAIALPSAGNAAGAATYYAARAGLDCHIFVPEDTPPANIIESKLGGANVYLVNGLISDCGRLCRQACDEHGWFDLSTLKEPFRVEGKKTMGYELAFDMADVAETDELQLPDVIFYPTGGGTGLIGMWKAFNEMEQLGWIGSERPRMVAVQAEGCAPIVKAFHENEDHAPLFPNAQTCASGLRVPIAVGDFLMLDALRESQGTAISVTDEELMIGAEEVCRWQGIAACPEGGAVWKAAEKLLDQGWLKSDERIVLFNTGTGVKYNHLYNTDGIIRIDQHDENWMQLIQTD</sequence>
<evidence type="ECO:0000313" key="5">
    <source>
        <dbReference type="EMBL" id="QDT32739.1"/>
    </source>
</evidence>
<keyword evidence="6" id="KW-1185">Reference proteome</keyword>
<evidence type="ECO:0000256" key="1">
    <source>
        <dbReference type="ARBA" id="ARBA00001933"/>
    </source>
</evidence>
<proteinExistence type="predicted"/>
<dbReference type="GO" id="GO:0009097">
    <property type="term" value="P:isoleucine biosynthetic process"/>
    <property type="evidence" value="ECO:0007669"/>
    <property type="project" value="TreeGrafter"/>
</dbReference>
<keyword evidence="2" id="KW-0663">Pyridoxal phosphate</keyword>
<dbReference type="InterPro" id="IPR050147">
    <property type="entry name" value="Ser/Thr_Dehydratase"/>
</dbReference>
<accession>A0A517QM71</accession>
<dbReference type="EMBL" id="CP036267">
    <property type="protein sequence ID" value="QDT32739.1"/>
    <property type="molecule type" value="Genomic_DNA"/>
</dbReference>
<dbReference type="Pfam" id="PF00291">
    <property type="entry name" value="PALP"/>
    <property type="match status" value="1"/>
</dbReference>
<organism evidence="5 6">
    <name type="scientific">Thalassoglobus polymorphus</name>
    <dbReference type="NCBI Taxonomy" id="2527994"/>
    <lineage>
        <taxon>Bacteria</taxon>
        <taxon>Pseudomonadati</taxon>
        <taxon>Planctomycetota</taxon>
        <taxon>Planctomycetia</taxon>
        <taxon>Planctomycetales</taxon>
        <taxon>Planctomycetaceae</taxon>
        <taxon>Thalassoglobus</taxon>
    </lineage>
</organism>
<dbReference type="AlphaFoldDB" id="A0A517QM71"/>
<dbReference type="InterPro" id="IPR001926">
    <property type="entry name" value="TrpB-like_PALP"/>
</dbReference>
<dbReference type="KEGG" id="tpol:Mal48_19860"/>
<reference evidence="5 6" key="1">
    <citation type="submission" date="2019-02" db="EMBL/GenBank/DDBJ databases">
        <title>Deep-cultivation of Planctomycetes and their phenomic and genomic characterization uncovers novel biology.</title>
        <authorList>
            <person name="Wiegand S."/>
            <person name="Jogler M."/>
            <person name="Boedeker C."/>
            <person name="Pinto D."/>
            <person name="Vollmers J."/>
            <person name="Rivas-Marin E."/>
            <person name="Kohn T."/>
            <person name="Peeters S.H."/>
            <person name="Heuer A."/>
            <person name="Rast P."/>
            <person name="Oberbeckmann S."/>
            <person name="Bunk B."/>
            <person name="Jeske O."/>
            <person name="Meyerdierks A."/>
            <person name="Storesund J.E."/>
            <person name="Kallscheuer N."/>
            <person name="Luecker S."/>
            <person name="Lage O.M."/>
            <person name="Pohl T."/>
            <person name="Merkel B.J."/>
            <person name="Hornburger P."/>
            <person name="Mueller R.-W."/>
            <person name="Bruemmer F."/>
            <person name="Labrenz M."/>
            <person name="Spormann A.M."/>
            <person name="Op den Camp H."/>
            <person name="Overmann J."/>
            <person name="Amann R."/>
            <person name="Jetten M.S.M."/>
            <person name="Mascher T."/>
            <person name="Medema M.H."/>
            <person name="Devos D.P."/>
            <person name="Kaster A.-K."/>
            <person name="Ovreas L."/>
            <person name="Rohde M."/>
            <person name="Galperin M.Y."/>
            <person name="Jogler C."/>
        </authorList>
    </citation>
    <scope>NUCLEOTIDE SEQUENCE [LARGE SCALE GENOMIC DNA]</scope>
    <source>
        <strain evidence="5 6">Mal48</strain>
    </source>
</reference>
<dbReference type="PROSITE" id="PS00165">
    <property type="entry name" value="DEHYDRATASE_SER_THR"/>
    <property type="match status" value="1"/>
</dbReference>
<feature type="domain" description="Tryptophan synthase beta chain-like PALP" evidence="4">
    <location>
        <begin position="103"/>
        <end position="415"/>
    </location>
</feature>
<dbReference type="InterPro" id="IPR000634">
    <property type="entry name" value="Ser/Thr_deHydtase_PyrdxlP-BS"/>
</dbReference>